<proteinExistence type="predicted"/>
<organism evidence="3 4">
    <name type="scientific">Parendozoicomonas haliclonae</name>
    <dbReference type="NCBI Taxonomy" id="1960125"/>
    <lineage>
        <taxon>Bacteria</taxon>
        <taxon>Pseudomonadati</taxon>
        <taxon>Pseudomonadota</taxon>
        <taxon>Gammaproteobacteria</taxon>
        <taxon>Oceanospirillales</taxon>
        <taxon>Endozoicomonadaceae</taxon>
        <taxon>Parendozoicomonas</taxon>
    </lineage>
</organism>
<feature type="compositionally biased region" description="Polar residues" evidence="2">
    <location>
        <begin position="19"/>
        <end position="32"/>
    </location>
</feature>
<evidence type="ECO:0000313" key="4">
    <source>
        <dbReference type="Proteomes" id="UP000196573"/>
    </source>
</evidence>
<dbReference type="AlphaFoldDB" id="A0A1X7AN81"/>
<feature type="region of interest" description="Disordered" evidence="2">
    <location>
        <begin position="1"/>
        <end position="32"/>
    </location>
</feature>
<evidence type="ECO:0000256" key="1">
    <source>
        <dbReference type="SAM" id="Coils"/>
    </source>
</evidence>
<gene>
    <name evidence="3" type="ORF">EHSB41UT_03517</name>
</gene>
<accession>A0A1X7AN81</accession>
<protein>
    <submittedName>
        <fullName evidence="3">Uncharacterized protein</fullName>
    </submittedName>
</protein>
<reference evidence="3 4" key="1">
    <citation type="submission" date="2017-03" db="EMBL/GenBank/DDBJ databases">
        <authorList>
            <person name="Afonso C.L."/>
            <person name="Miller P.J."/>
            <person name="Scott M.A."/>
            <person name="Spackman E."/>
            <person name="Goraichik I."/>
            <person name="Dimitrov K.M."/>
            <person name="Suarez D.L."/>
            <person name="Swayne D.E."/>
        </authorList>
    </citation>
    <scope>NUCLEOTIDE SEQUENCE [LARGE SCALE GENOMIC DNA]</scope>
    <source>
        <strain evidence="3">SB41UT1</strain>
    </source>
</reference>
<dbReference type="Proteomes" id="UP000196573">
    <property type="component" value="Unassembled WGS sequence"/>
</dbReference>
<evidence type="ECO:0000313" key="3">
    <source>
        <dbReference type="EMBL" id="SMA49735.1"/>
    </source>
</evidence>
<evidence type="ECO:0000256" key="2">
    <source>
        <dbReference type="SAM" id="MobiDB-lite"/>
    </source>
</evidence>
<feature type="compositionally biased region" description="Basic and acidic residues" evidence="2">
    <location>
        <begin position="1"/>
        <end position="18"/>
    </location>
</feature>
<keyword evidence="4" id="KW-1185">Reference proteome</keyword>
<dbReference type="RefSeq" id="WP_087112177.1">
    <property type="nucleotide sequence ID" value="NZ_CBCSCN010000010.1"/>
</dbReference>
<name>A0A1X7AN81_9GAMM</name>
<sequence length="188" mass="20570">MEALRNPERWHGEGKGSDESTAQSARAAENQTYRRVNVQETAGLRLPSESGIRLAQELAGADIAPKPKELSKFKIASIFYSHCLMSVGRLKRNWLRPAFAAPFIFYLARACYRGMANHLIGAGLPASIAGGVSGVCLGVICVSLCAPKIWGVIEGAQDKVDKYKNSQRQIEESLAAEREQQIESGDRH</sequence>
<dbReference type="EMBL" id="FWPT01000008">
    <property type="protein sequence ID" value="SMA49735.1"/>
    <property type="molecule type" value="Genomic_DNA"/>
</dbReference>
<keyword evidence="1" id="KW-0175">Coiled coil</keyword>
<feature type="coiled-coil region" evidence="1">
    <location>
        <begin position="153"/>
        <end position="180"/>
    </location>
</feature>